<sequence>MREVESAVSRKEAAKYGIKFHRSAMTTSVLAAGNNAPEWALRPARMAGLLARGSWHDRATIEVALSCQRVFLAFPAASS</sequence>
<evidence type="ECO:0000313" key="1">
    <source>
        <dbReference type="EMBL" id="TCU12955.1"/>
    </source>
</evidence>
<comment type="caution">
    <text evidence="1">The sequence shown here is derived from an EMBL/GenBank/DDBJ whole genome shotgun (WGS) entry which is preliminary data.</text>
</comment>
<protein>
    <submittedName>
        <fullName evidence="1">Uncharacterized protein</fullName>
    </submittedName>
</protein>
<gene>
    <name evidence="1" type="ORF">EV132_114156</name>
</gene>
<dbReference type="Proteomes" id="UP000294576">
    <property type="component" value="Unassembled WGS sequence"/>
</dbReference>
<proteinExistence type="predicted"/>
<reference evidence="1 2" key="1">
    <citation type="submission" date="2019-03" db="EMBL/GenBank/DDBJ databases">
        <title>Genomic Encyclopedia of Type Strains, Phase IV (KMG-V): Genome sequencing to study the core and pangenomes of soil and plant-associated prokaryotes.</title>
        <authorList>
            <person name="Whitman W."/>
        </authorList>
    </citation>
    <scope>NUCLEOTIDE SEQUENCE [LARGE SCALE GENOMIC DNA]</scope>
    <source>
        <strain evidence="1 2">Hc14</strain>
    </source>
</reference>
<organism evidence="1 2">
    <name type="scientific">Rhizobium sullae</name>
    <name type="common">Rhizobium hedysari</name>
    <dbReference type="NCBI Taxonomy" id="50338"/>
    <lineage>
        <taxon>Bacteria</taxon>
        <taxon>Pseudomonadati</taxon>
        <taxon>Pseudomonadota</taxon>
        <taxon>Alphaproteobacteria</taxon>
        <taxon>Hyphomicrobiales</taxon>
        <taxon>Rhizobiaceae</taxon>
        <taxon>Rhizobium/Agrobacterium group</taxon>
        <taxon>Rhizobium</taxon>
    </lineage>
</organism>
<name>A0A4V2V8F2_RHISU</name>
<evidence type="ECO:0000313" key="2">
    <source>
        <dbReference type="Proteomes" id="UP000294576"/>
    </source>
</evidence>
<dbReference type="AlphaFoldDB" id="A0A4V2V8F2"/>
<accession>A0A4V2V8F2</accession>
<dbReference type="EMBL" id="SMBH01000014">
    <property type="protein sequence ID" value="TCU12955.1"/>
    <property type="molecule type" value="Genomic_DNA"/>
</dbReference>